<dbReference type="Proteomes" id="UP000066549">
    <property type="component" value="Chromosome"/>
</dbReference>
<reference evidence="2 3" key="1">
    <citation type="submission" date="2015-03" db="EMBL/GenBank/DDBJ databases">
        <title>Comparative analysis of the OM43 clade including a novel species from Red Sea uncovers genomic and metabolic diversity among marine methylotrophs.</title>
        <authorList>
            <person name="Jimenez-Infante F."/>
            <person name="Ngugi D.K."/>
            <person name="Vinu M."/>
            <person name="Alam I."/>
            <person name="Kamau A."/>
            <person name="Blom J."/>
            <person name="Bajic V.B."/>
            <person name="Stingl U."/>
        </authorList>
    </citation>
    <scope>NUCLEOTIDE SEQUENCE [LARGE SCALE GENOMIC DNA]</scope>
    <source>
        <strain evidence="2 3">MBRSH7</strain>
    </source>
</reference>
<dbReference type="InterPro" id="IPR012337">
    <property type="entry name" value="RNaseH-like_sf"/>
</dbReference>
<keyword evidence="3" id="KW-1185">Reference proteome</keyword>
<dbReference type="OrthoDB" id="13288at2"/>
<proteinExistence type="predicted"/>
<dbReference type="CDD" id="cd05782">
    <property type="entry name" value="DNA_polB_like1_exo"/>
    <property type="match status" value="1"/>
</dbReference>
<accession>A0A0H4J0X2</accession>
<name>A0A0H4J0X2_9PROT</name>
<dbReference type="InterPro" id="IPR019288">
    <property type="entry name" value="3'-5'_exonuclease_PolB-like"/>
</dbReference>
<dbReference type="GO" id="GO:0004527">
    <property type="term" value="F:exonuclease activity"/>
    <property type="evidence" value="ECO:0007669"/>
    <property type="project" value="UniProtKB-KW"/>
</dbReference>
<dbReference type="PATRIC" id="fig|1623450.3.peg.264"/>
<feature type="domain" description="Predicted 3'-5' exonuclease PolB-like" evidence="1">
    <location>
        <begin position="49"/>
        <end position="258"/>
    </location>
</feature>
<dbReference type="InterPro" id="IPR036397">
    <property type="entry name" value="RNaseH_sf"/>
</dbReference>
<dbReference type="Pfam" id="PF10108">
    <property type="entry name" value="DNA_pol_B_exo2"/>
    <property type="match status" value="1"/>
</dbReference>
<dbReference type="SUPFAM" id="SSF53098">
    <property type="entry name" value="Ribonuclease H-like"/>
    <property type="match status" value="1"/>
</dbReference>
<keyword evidence="2" id="KW-0378">Hydrolase</keyword>
<dbReference type="Gene3D" id="3.30.420.10">
    <property type="entry name" value="Ribonuclease H-like superfamily/Ribonuclease H"/>
    <property type="match status" value="1"/>
</dbReference>
<dbReference type="AlphaFoldDB" id="A0A0H4J0X2"/>
<evidence type="ECO:0000313" key="3">
    <source>
        <dbReference type="Proteomes" id="UP000066549"/>
    </source>
</evidence>
<dbReference type="GO" id="GO:0003676">
    <property type="term" value="F:nucleic acid binding"/>
    <property type="evidence" value="ECO:0007669"/>
    <property type="project" value="InterPro"/>
</dbReference>
<dbReference type="EMBL" id="CP011002">
    <property type="protein sequence ID" value="AKO65433.1"/>
    <property type="molecule type" value="Genomic_DNA"/>
</dbReference>
<evidence type="ECO:0000313" key="2">
    <source>
        <dbReference type="EMBL" id="AKO65433.1"/>
    </source>
</evidence>
<organism evidence="2 3">
    <name type="scientific">Methylophilales bacterium MBRS-H7</name>
    <dbReference type="NCBI Taxonomy" id="1623450"/>
    <lineage>
        <taxon>Bacteria</taxon>
        <taxon>Pseudomonadati</taxon>
        <taxon>Pseudomonadota</taxon>
        <taxon>Betaproteobacteria</taxon>
        <taxon>Nitrosomonadales</taxon>
        <taxon>OM43 clade</taxon>
    </lineage>
</organism>
<keyword evidence="2" id="KW-0269">Exonuclease</keyword>
<evidence type="ECO:0000259" key="1">
    <source>
        <dbReference type="Pfam" id="PF10108"/>
    </source>
</evidence>
<gene>
    <name evidence="2" type="ORF">VI33_01330</name>
</gene>
<sequence length="263" mass="30214">MILPTTLVFDTETIPDVDGLRRTLNISDHYSDLDAVSIANYYYRQKKGSDFLPLQFQKIVAISCVLKRGDELEIWSIGNSDSGEKELIQRFMDGVNKFIPTLVSWNGSGFDLPVINYRALAHQINGGVYMDQGDNNHDFKYNNFISRYHSRHTDVMDFLALYGGRANASLNDIAKLCGFPGKLDMDGGDVYQNFQDGKIEAIRNYCETDVLNTYLVYLRLIYLKNQLTDEEYDAEILKVKCKLSSSSLMHWTEFLTAWEKYEQ</sequence>
<protein>
    <submittedName>
        <fullName evidence="2">3'-5' exonuclease</fullName>
    </submittedName>
</protein>
<keyword evidence="2" id="KW-0540">Nuclease</keyword>